<sequence>MNEYSRRLFLKSGMSLLCGVSALPTISYAEERFMSIPKAQFQNGITTAAHYASTLKEGSFIEFSDTDAQSRIMLRAYGFYLVNQTENGAVFHFSPSRNQGIETIGGILYDDSKVATYKIALLKALVDITSGLENERIHYDTENAQDYAYIPYGLIAFKWVVYYWPLVEASIRQISSPKMSFEDELLELQDIYTKINKVNPLAQFQQDFIAGYKPDSPIYDVVRRLMRSVVTTIKDGPVEHSGAKNTFETSDRFNSGRLTQTKRSLSDFAGCMKCVRFKTGLLFEMQMFGSMMSDAIAVQWGNECVRLQKKQNRNLAEILPYLFVDAFEERNQNEARNLIKEILQHGEKVFCIYSGKPLPKKYDMDHLLPYAIFFNNDLWNLVPSLPTVNNKKSNKIITLDTLDESKSRLFAFWNQTRSVAEEQFCSELEATLQIDPLKSNWEQKTFSVVSKQAELTAQFRGLPRWTYTP</sequence>
<dbReference type="Proteomes" id="UP000002601">
    <property type="component" value="Chromosome"/>
</dbReference>
<dbReference type="Gene3D" id="1.10.30.50">
    <property type="match status" value="1"/>
</dbReference>
<protein>
    <recommendedName>
        <fullName evidence="2">HNH nuclease domain-containing protein</fullName>
    </recommendedName>
</protein>
<dbReference type="STRING" id="526222.Desal_1656"/>
<evidence type="ECO:0000259" key="2">
    <source>
        <dbReference type="Pfam" id="PF13395"/>
    </source>
</evidence>
<gene>
    <name evidence="3" type="ordered locus">Desal_1656</name>
</gene>
<reference evidence="3 4" key="1">
    <citation type="submission" date="2009-06" db="EMBL/GenBank/DDBJ databases">
        <title>Complete sequence of Desulfovibrio salexigens DSM 2638.</title>
        <authorList>
            <consortium name="US DOE Joint Genome Institute"/>
            <person name="Lucas S."/>
            <person name="Copeland A."/>
            <person name="Lapidus A."/>
            <person name="Glavina del Rio T."/>
            <person name="Tice H."/>
            <person name="Bruce D."/>
            <person name="Goodwin L."/>
            <person name="Pitluck S."/>
            <person name="Munk A.C."/>
            <person name="Brettin T."/>
            <person name="Detter J.C."/>
            <person name="Han C."/>
            <person name="Tapia R."/>
            <person name="Larimer F."/>
            <person name="Land M."/>
            <person name="Hauser L."/>
            <person name="Kyrpides N."/>
            <person name="Anderson I."/>
            <person name="Wall J.D."/>
            <person name="Arkin A.P."/>
            <person name="Dehal P."/>
            <person name="Chivian D."/>
            <person name="Giles B."/>
            <person name="Hazen T.C."/>
        </authorList>
    </citation>
    <scope>NUCLEOTIDE SEQUENCE [LARGE SCALE GENOMIC DNA]</scope>
    <source>
        <strain evidence="4">ATCC 14822 / DSM 2638 / NCIMB 8403 / VKM B-1763</strain>
    </source>
</reference>
<evidence type="ECO:0000256" key="1">
    <source>
        <dbReference type="SAM" id="SignalP"/>
    </source>
</evidence>
<dbReference type="eggNOG" id="COG1403">
    <property type="taxonomic scope" value="Bacteria"/>
</dbReference>
<feature type="signal peptide" evidence="1">
    <location>
        <begin position="1"/>
        <end position="29"/>
    </location>
</feature>
<keyword evidence="4" id="KW-1185">Reference proteome</keyword>
<keyword evidence="1" id="KW-0732">Signal</keyword>
<feature type="chain" id="PRO_5002962607" description="HNH nuclease domain-containing protein" evidence="1">
    <location>
        <begin position="30"/>
        <end position="469"/>
    </location>
</feature>
<dbReference type="RefSeq" id="WP_015851534.1">
    <property type="nucleotide sequence ID" value="NC_012881.1"/>
</dbReference>
<evidence type="ECO:0000313" key="4">
    <source>
        <dbReference type="Proteomes" id="UP000002601"/>
    </source>
</evidence>
<name>C6BT14_MARSD</name>
<dbReference type="AlphaFoldDB" id="C6BT14"/>
<dbReference type="EMBL" id="CP001649">
    <property type="protein sequence ID" value="ACS79718.1"/>
    <property type="molecule type" value="Genomic_DNA"/>
</dbReference>
<feature type="domain" description="HNH nuclease" evidence="2">
    <location>
        <begin position="351"/>
        <end position="395"/>
    </location>
</feature>
<dbReference type="Pfam" id="PF13395">
    <property type="entry name" value="HNH_4"/>
    <property type="match status" value="1"/>
</dbReference>
<proteinExistence type="predicted"/>
<evidence type="ECO:0000313" key="3">
    <source>
        <dbReference type="EMBL" id="ACS79718.1"/>
    </source>
</evidence>
<dbReference type="HOGENOM" id="CLU_582314_0_0_7"/>
<dbReference type="OrthoDB" id="7348755at2"/>
<organism evidence="3 4">
    <name type="scientific">Maridesulfovibrio salexigens (strain ATCC 14822 / DSM 2638 / NCIMB 8403 / VKM B-1763)</name>
    <name type="common">Desulfovibrio salexigens</name>
    <dbReference type="NCBI Taxonomy" id="526222"/>
    <lineage>
        <taxon>Bacteria</taxon>
        <taxon>Pseudomonadati</taxon>
        <taxon>Thermodesulfobacteriota</taxon>
        <taxon>Desulfovibrionia</taxon>
        <taxon>Desulfovibrionales</taxon>
        <taxon>Desulfovibrionaceae</taxon>
        <taxon>Maridesulfovibrio</taxon>
    </lineage>
</organism>
<accession>C6BT14</accession>
<dbReference type="KEGG" id="dsa:Desal_1656"/>
<dbReference type="InterPro" id="IPR003615">
    <property type="entry name" value="HNH_nuc"/>
</dbReference>